<feature type="region of interest" description="Disordered" evidence="1">
    <location>
        <begin position="44"/>
        <end position="63"/>
    </location>
</feature>
<protein>
    <recommendedName>
        <fullName evidence="5">Squalene cyclase C-terminal domain-containing protein</fullName>
    </recommendedName>
</protein>
<evidence type="ECO:0008006" key="5">
    <source>
        <dbReference type="Google" id="ProtNLM"/>
    </source>
</evidence>
<dbReference type="RefSeq" id="WP_146456647.1">
    <property type="nucleotide sequence ID" value="NZ_SJPW01000002.1"/>
</dbReference>
<accession>A0A5C6FER0</accession>
<organism evidence="3 4">
    <name type="scientific">Rubripirellula tenax</name>
    <dbReference type="NCBI Taxonomy" id="2528015"/>
    <lineage>
        <taxon>Bacteria</taxon>
        <taxon>Pseudomonadati</taxon>
        <taxon>Planctomycetota</taxon>
        <taxon>Planctomycetia</taxon>
        <taxon>Pirellulales</taxon>
        <taxon>Pirellulaceae</taxon>
        <taxon>Rubripirellula</taxon>
    </lineage>
</organism>
<evidence type="ECO:0000256" key="2">
    <source>
        <dbReference type="SAM" id="Phobius"/>
    </source>
</evidence>
<sequence length="550" mass="59801">MTDSTLTTGAAASQPTVPLPPQGVTGRWKDPVPEDPAIVKRLRAASRPQSTVGPSVPSVPPINTSDEPSSTLIVPFLVSTIIHTILLIILALMTYSTKVGSGRSLTARQGETTVVIPLESVETEPTVTININGAMAEEPVAVHFARADPAAMASPIASVLPSTNTEPAEIPVAASLADGGKPATLSRLPGGGLSGRTPEGRKRLGEKYGASGPSERAVEEALRYLAEHQRRDGSWSFNLKLDPCNGRCTHSTKGGDNPAPSTAATGLALLAFLGAGHTHIGSTEYAETVRKGIYYLRDVASESEAGYDWQKGSMYGHGIALMALGEALSMTTKKGHEKESDIYELVQRGAQFSCIAQHNSGSWGYRPQSPGDTTVTGWQVLSLVAARRSHVDLQTHTLQMAKKFLKSTCENDGYWFGYQGPPGEKTTTAIGLTMMLYLGESHQKTLFRIALDEMAARGPMLNNIYHDYYATLALHHARHHDWDQWNQRLRDHLVATQEKEGHQRGSWHFPGEKYGDVGGRLYTTAMCTLTLEVYYRYLPMYEDVEEFPLD</sequence>
<dbReference type="EMBL" id="SJPW01000002">
    <property type="protein sequence ID" value="TWU59207.1"/>
    <property type="molecule type" value="Genomic_DNA"/>
</dbReference>
<dbReference type="InterPro" id="IPR008930">
    <property type="entry name" value="Terpenoid_cyclase/PrenylTrfase"/>
</dbReference>
<keyword evidence="2" id="KW-0472">Membrane</keyword>
<dbReference type="AlphaFoldDB" id="A0A5C6FER0"/>
<evidence type="ECO:0000256" key="1">
    <source>
        <dbReference type="SAM" id="MobiDB-lite"/>
    </source>
</evidence>
<dbReference type="Gene3D" id="1.50.10.20">
    <property type="match status" value="2"/>
</dbReference>
<feature type="region of interest" description="Disordered" evidence="1">
    <location>
        <begin position="1"/>
        <end position="33"/>
    </location>
</feature>
<comment type="caution">
    <text evidence="3">The sequence shown here is derived from an EMBL/GenBank/DDBJ whole genome shotgun (WGS) entry which is preliminary data.</text>
</comment>
<proteinExistence type="predicted"/>
<dbReference type="OrthoDB" id="238862at2"/>
<feature type="region of interest" description="Disordered" evidence="1">
    <location>
        <begin position="181"/>
        <end position="214"/>
    </location>
</feature>
<keyword evidence="4" id="KW-1185">Reference proteome</keyword>
<keyword evidence="2" id="KW-0812">Transmembrane</keyword>
<evidence type="ECO:0000313" key="4">
    <source>
        <dbReference type="Proteomes" id="UP000318288"/>
    </source>
</evidence>
<gene>
    <name evidence="3" type="ORF">Poly51_19930</name>
</gene>
<dbReference type="CDD" id="cd00688">
    <property type="entry name" value="ISOPREN_C2_like"/>
    <property type="match status" value="1"/>
</dbReference>
<dbReference type="SUPFAM" id="SSF48239">
    <property type="entry name" value="Terpenoid cyclases/Protein prenyltransferases"/>
    <property type="match status" value="2"/>
</dbReference>
<feature type="transmembrane region" description="Helical" evidence="2">
    <location>
        <begin position="72"/>
        <end position="95"/>
    </location>
</feature>
<reference evidence="3 4" key="1">
    <citation type="submission" date="2019-02" db="EMBL/GenBank/DDBJ databases">
        <title>Deep-cultivation of Planctomycetes and their phenomic and genomic characterization uncovers novel biology.</title>
        <authorList>
            <person name="Wiegand S."/>
            <person name="Jogler M."/>
            <person name="Boedeker C."/>
            <person name="Pinto D."/>
            <person name="Vollmers J."/>
            <person name="Rivas-Marin E."/>
            <person name="Kohn T."/>
            <person name="Peeters S.H."/>
            <person name="Heuer A."/>
            <person name="Rast P."/>
            <person name="Oberbeckmann S."/>
            <person name="Bunk B."/>
            <person name="Jeske O."/>
            <person name="Meyerdierks A."/>
            <person name="Storesund J.E."/>
            <person name="Kallscheuer N."/>
            <person name="Luecker S."/>
            <person name="Lage O.M."/>
            <person name="Pohl T."/>
            <person name="Merkel B.J."/>
            <person name="Hornburger P."/>
            <person name="Mueller R.-W."/>
            <person name="Bruemmer F."/>
            <person name="Labrenz M."/>
            <person name="Spormann A.M."/>
            <person name="Op Den Camp H."/>
            <person name="Overmann J."/>
            <person name="Amann R."/>
            <person name="Jetten M.S.M."/>
            <person name="Mascher T."/>
            <person name="Medema M.H."/>
            <person name="Devos D.P."/>
            <person name="Kaster A.-K."/>
            <person name="Ovreas L."/>
            <person name="Rohde M."/>
            <person name="Galperin M.Y."/>
            <person name="Jogler C."/>
        </authorList>
    </citation>
    <scope>NUCLEOTIDE SEQUENCE [LARGE SCALE GENOMIC DNA]</scope>
    <source>
        <strain evidence="3 4">Poly51</strain>
    </source>
</reference>
<keyword evidence="2" id="KW-1133">Transmembrane helix</keyword>
<feature type="compositionally biased region" description="Polar residues" evidence="1">
    <location>
        <begin position="1"/>
        <end position="16"/>
    </location>
</feature>
<evidence type="ECO:0000313" key="3">
    <source>
        <dbReference type="EMBL" id="TWU59207.1"/>
    </source>
</evidence>
<name>A0A5C6FER0_9BACT</name>
<dbReference type="Proteomes" id="UP000318288">
    <property type="component" value="Unassembled WGS sequence"/>
</dbReference>